<dbReference type="EMBL" id="JAKKSL010000001">
    <property type="protein sequence ID" value="MCI2282636.1"/>
    <property type="molecule type" value="Genomic_DNA"/>
</dbReference>
<dbReference type="RefSeq" id="WP_242283511.1">
    <property type="nucleotide sequence ID" value="NZ_JAKKSL010000001.1"/>
</dbReference>
<accession>A0ABS9WXJ4</accession>
<proteinExistence type="predicted"/>
<keyword evidence="2" id="KW-1185">Reference proteome</keyword>
<evidence type="ECO:0000313" key="2">
    <source>
        <dbReference type="Proteomes" id="UP001139646"/>
    </source>
</evidence>
<protein>
    <recommendedName>
        <fullName evidence="3">DZIP3-like HEPN domain-containing protein</fullName>
    </recommendedName>
</protein>
<sequence>MDIDHLKLAQKVIELSGGKDALNAEMDRKLSLINEKWNQDVDAIGRILRSHLFVEHFLTEYLIALNPNLGDLKGTRLTFSQKLSLVENHSNETKELASGIRRLNSIRNQLAHRLEAKVTDQDKESLLSLHSFRYLREALAKPDVPSSDNLVVLEDFAKHVGSRLASLADPEDLSARISQAMCELAVETLIN</sequence>
<dbReference type="Proteomes" id="UP001139646">
    <property type="component" value="Unassembled WGS sequence"/>
</dbReference>
<name>A0ABS9WXJ4_9GAMM</name>
<gene>
    <name evidence="1" type="ORF">L3081_03475</name>
</gene>
<comment type="caution">
    <text evidence="1">The sequence shown here is derived from an EMBL/GenBank/DDBJ whole genome shotgun (WGS) entry which is preliminary data.</text>
</comment>
<evidence type="ECO:0008006" key="3">
    <source>
        <dbReference type="Google" id="ProtNLM"/>
    </source>
</evidence>
<evidence type="ECO:0000313" key="1">
    <source>
        <dbReference type="EMBL" id="MCI2282636.1"/>
    </source>
</evidence>
<organism evidence="1 2">
    <name type="scientific">Colwellia maritima</name>
    <dbReference type="NCBI Taxonomy" id="2912588"/>
    <lineage>
        <taxon>Bacteria</taxon>
        <taxon>Pseudomonadati</taxon>
        <taxon>Pseudomonadota</taxon>
        <taxon>Gammaproteobacteria</taxon>
        <taxon>Alteromonadales</taxon>
        <taxon>Colwelliaceae</taxon>
        <taxon>Colwellia</taxon>
    </lineage>
</organism>
<reference evidence="1" key="1">
    <citation type="submission" date="2022-01" db="EMBL/GenBank/DDBJ databases">
        <title>Colwellia maritima, isolated from seawater.</title>
        <authorList>
            <person name="Kristyanto S."/>
            <person name="Jung J."/>
            <person name="Jeon C.O."/>
        </authorList>
    </citation>
    <scope>NUCLEOTIDE SEQUENCE</scope>
    <source>
        <strain evidence="1">MSW7</strain>
    </source>
</reference>